<feature type="domain" description="ABC transmembrane type-1" evidence="8">
    <location>
        <begin position="94"/>
        <end position="296"/>
    </location>
</feature>
<comment type="subcellular location">
    <subcellularLocation>
        <location evidence="1 7">Cell membrane</location>
        <topology evidence="1 7">Multi-pass membrane protein</topology>
    </subcellularLocation>
</comment>
<evidence type="ECO:0000313" key="9">
    <source>
        <dbReference type="EMBL" id="MFC5518798.1"/>
    </source>
</evidence>
<dbReference type="Proteomes" id="UP001596150">
    <property type="component" value="Unassembled WGS sequence"/>
</dbReference>
<evidence type="ECO:0000256" key="4">
    <source>
        <dbReference type="ARBA" id="ARBA00022692"/>
    </source>
</evidence>
<feature type="transmembrane region" description="Helical" evidence="7">
    <location>
        <begin position="242"/>
        <end position="266"/>
    </location>
</feature>
<evidence type="ECO:0000256" key="7">
    <source>
        <dbReference type="RuleBase" id="RU363032"/>
    </source>
</evidence>
<dbReference type="CDD" id="cd06261">
    <property type="entry name" value="TM_PBP2"/>
    <property type="match status" value="1"/>
</dbReference>
<evidence type="ECO:0000256" key="2">
    <source>
        <dbReference type="ARBA" id="ARBA00022448"/>
    </source>
</evidence>
<feature type="transmembrane region" description="Helical" evidence="7">
    <location>
        <begin position="133"/>
        <end position="160"/>
    </location>
</feature>
<keyword evidence="6 7" id="KW-0472">Membrane</keyword>
<keyword evidence="3" id="KW-1003">Cell membrane</keyword>
<feature type="transmembrane region" description="Helical" evidence="7">
    <location>
        <begin position="98"/>
        <end position="121"/>
    </location>
</feature>
<dbReference type="PROSITE" id="PS50928">
    <property type="entry name" value="ABC_TM1"/>
    <property type="match status" value="1"/>
</dbReference>
<gene>
    <name evidence="9" type="ORF">ACFPP9_23685</name>
</gene>
<organism evidence="9 10">
    <name type="scientific">Kaistia terrae</name>
    <dbReference type="NCBI Taxonomy" id="537017"/>
    <lineage>
        <taxon>Bacteria</taxon>
        <taxon>Pseudomonadati</taxon>
        <taxon>Pseudomonadota</taxon>
        <taxon>Alphaproteobacteria</taxon>
        <taxon>Hyphomicrobiales</taxon>
        <taxon>Kaistiaceae</taxon>
        <taxon>Kaistia</taxon>
    </lineage>
</organism>
<keyword evidence="10" id="KW-1185">Reference proteome</keyword>
<keyword evidence="4 7" id="KW-0812">Transmembrane</keyword>
<dbReference type="RefSeq" id="WP_266344441.1">
    <property type="nucleotide sequence ID" value="NZ_JAPKNH010000005.1"/>
</dbReference>
<evidence type="ECO:0000256" key="1">
    <source>
        <dbReference type="ARBA" id="ARBA00004651"/>
    </source>
</evidence>
<dbReference type="Pfam" id="PF00528">
    <property type="entry name" value="BPD_transp_1"/>
    <property type="match status" value="1"/>
</dbReference>
<dbReference type="Gene3D" id="1.10.3720.10">
    <property type="entry name" value="MetI-like"/>
    <property type="match status" value="1"/>
</dbReference>
<evidence type="ECO:0000256" key="5">
    <source>
        <dbReference type="ARBA" id="ARBA00022989"/>
    </source>
</evidence>
<dbReference type="PANTHER" id="PTHR43163">
    <property type="entry name" value="DIPEPTIDE TRANSPORT SYSTEM PERMEASE PROTEIN DPPB-RELATED"/>
    <property type="match status" value="1"/>
</dbReference>
<evidence type="ECO:0000256" key="6">
    <source>
        <dbReference type="ARBA" id="ARBA00023136"/>
    </source>
</evidence>
<evidence type="ECO:0000256" key="3">
    <source>
        <dbReference type="ARBA" id="ARBA00022475"/>
    </source>
</evidence>
<dbReference type="Pfam" id="PF19300">
    <property type="entry name" value="BPD_transp_1_N"/>
    <property type="match status" value="1"/>
</dbReference>
<reference evidence="10" key="1">
    <citation type="journal article" date="2019" name="Int. J. Syst. Evol. Microbiol.">
        <title>The Global Catalogue of Microorganisms (GCM) 10K type strain sequencing project: providing services to taxonomists for standard genome sequencing and annotation.</title>
        <authorList>
            <consortium name="The Broad Institute Genomics Platform"/>
            <consortium name="The Broad Institute Genome Sequencing Center for Infectious Disease"/>
            <person name="Wu L."/>
            <person name="Ma J."/>
        </authorList>
    </citation>
    <scope>NUCLEOTIDE SEQUENCE [LARGE SCALE GENOMIC DNA]</scope>
    <source>
        <strain evidence="10">KACC 12633</strain>
    </source>
</reference>
<feature type="transmembrane region" description="Helical" evidence="7">
    <location>
        <begin position="272"/>
        <end position="292"/>
    </location>
</feature>
<dbReference type="SUPFAM" id="SSF161098">
    <property type="entry name" value="MetI-like"/>
    <property type="match status" value="1"/>
</dbReference>
<feature type="transmembrane region" description="Helical" evidence="7">
    <location>
        <begin position="172"/>
        <end position="191"/>
    </location>
</feature>
<protein>
    <submittedName>
        <fullName evidence="9">ABC transporter permease</fullName>
    </submittedName>
</protein>
<keyword evidence="5 7" id="KW-1133">Transmembrane helix</keyword>
<accession>A0ABW0Q360</accession>
<sequence>MTNFILQRLWHGVIVVLGVTTIVFFVTRVIGDPVQLMLPVEATLEQRALMRHQLGLDLPMLQQFVQFVRGVATFDFGDSLWQRRPAMDIVLQRLPMTALLTAVGIGAAILLSIPLGIIAALRPDGVVDRTTVVVSLAGLSIPQFWLGLLLIILFGVKLGWLPTSGARSPLHIVLPALTLALPSLARLIMVVRTAMMDELNRQYVKVARSKGLSGLRVVGTHALRNAAVPILTLSGWEVIGALAGNVVVVETIFAWPGLGLTVVQAIERQDLVLLQAVVFTVAILAVGINLALDIIHKAIDPRVGIR</sequence>
<dbReference type="InterPro" id="IPR000515">
    <property type="entry name" value="MetI-like"/>
</dbReference>
<dbReference type="InterPro" id="IPR045621">
    <property type="entry name" value="BPD_transp_1_N"/>
</dbReference>
<name>A0ABW0Q360_9HYPH</name>
<dbReference type="PANTHER" id="PTHR43163:SF6">
    <property type="entry name" value="DIPEPTIDE TRANSPORT SYSTEM PERMEASE PROTEIN DPPB-RELATED"/>
    <property type="match status" value="1"/>
</dbReference>
<dbReference type="EMBL" id="JBHSML010000014">
    <property type="protein sequence ID" value="MFC5518798.1"/>
    <property type="molecule type" value="Genomic_DNA"/>
</dbReference>
<evidence type="ECO:0000259" key="8">
    <source>
        <dbReference type="PROSITE" id="PS50928"/>
    </source>
</evidence>
<evidence type="ECO:0000313" key="10">
    <source>
        <dbReference type="Proteomes" id="UP001596150"/>
    </source>
</evidence>
<comment type="similarity">
    <text evidence="7">Belongs to the binding-protein-dependent transport system permease family.</text>
</comment>
<keyword evidence="2 7" id="KW-0813">Transport</keyword>
<comment type="caution">
    <text evidence="9">The sequence shown here is derived from an EMBL/GenBank/DDBJ whole genome shotgun (WGS) entry which is preliminary data.</text>
</comment>
<dbReference type="InterPro" id="IPR035906">
    <property type="entry name" value="MetI-like_sf"/>
</dbReference>
<proteinExistence type="inferred from homology"/>
<feature type="transmembrane region" description="Helical" evidence="7">
    <location>
        <begin position="12"/>
        <end position="31"/>
    </location>
</feature>